<reference evidence="1 2" key="1">
    <citation type="submission" date="2015-05" db="EMBL/GenBank/DDBJ databases">
        <authorList>
            <person name="Tang B."/>
            <person name="Yu Y."/>
        </authorList>
    </citation>
    <scope>NUCLEOTIDE SEQUENCE [LARGE SCALE GENOMIC DNA]</scope>
    <source>
        <strain evidence="1 2">DSM 7029</strain>
    </source>
</reference>
<gene>
    <name evidence="1" type="ORF">AAW51_5247</name>
</gene>
<proteinExistence type="predicted"/>
<sequence>MALDLLERTDFILDLFIVMNSAQDTVSHAQTMTPRVLALLWSNLMC</sequence>
<keyword evidence="2" id="KW-1185">Reference proteome</keyword>
<name>A0A0G3BV79_9BURK</name>
<dbReference type="Proteomes" id="UP000035352">
    <property type="component" value="Chromosome"/>
</dbReference>
<organism evidence="1 2">
    <name type="scientific">Caldimonas brevitalea</name>
    <dbReference type="NCBI Taxonomy" id="413882"/>
    <lineage>
        <taxon>Bacteria</taxon>
        <taxon>Pseudomonadati</taxon>
        <taxon>Pseudomonadota</taxon>
        <taxon>Betaproteobacteria</taxon>
        <taxon>Burkholderiales</taxon>
        <taxon>Sphaerotilaceae</taxon>
        <taxon>Caldimonas</taxon>
    </lineage>
</organism>
<dbReference type="AlphaFoldDB" id="A0A0G3BV79"/>
<evidence type="ECO:0000313" key="1">
    <source>
        <dbReference type="EMBL" id="AKJ31938.1"/>
    </source>
</evidence>
<accession>A0A0G3BV79</accession>
<evidence type="ECO:0000313" key="2">
    <source>
        <dbReference type="Proteomes" id="UP000035352"/>
    </source>
</evidence>
<dbReference type="KEGG" id="pbh:AAW51_5247"/>
<dbReference type="EMBL" id="CP011371">
    <property type="protein sequence ID" value="AKJ31938.1"/>
    <property type="molecule type" value="Genomic_DNA"/>
</dbReference>
<protein>
    <submittedName>
        <fullName evidence="1">Uncharacterized protein</fullName>
    </submittedName>
</protein>